<gene>
    <name evidence="9" type="ORF">CWS72_27105</name>
</gene>
<evidence type="ECO:0000256" key="4">
    <source>
        <dbReference type="ARBA" id="ARBA00022723"/>
    </source>
</evidence>
<evidence type="ECO:0000259" key="8">
    <source>
        <dbReference type="Pfam" id="PF01850"/>
    </source>
</evidence>
<evidence type="ECO:0000256" key="7">
    <source>
        <dbReference type="ARBA" id="ARBA00038093"/>
    </source>
</evidence>
<organism evidence="9 10">
    <name type="scientific">Telmatospirillum siberiense</name>
    <dbReference type="NCBI Taxonomy" id="382514"/>
    <lineage>
        <taxon>Bacteria</taxon>
        <taxon>Pseudomonadati</taxon>
        <taxon>Pseudomonadota</taxon>
        <taxon>Alphaproteobacteria</taxon>
        <taxon>Rhodospirillales</taxon>
        <taxon>Rhodospirillaceae</taxon>
        <taxon>Telmatospirillum</taxon>
    </lineage>
</organism>
<dbReference type="InterPro" id="IPR050556">
    <property type="entry name" value="Type_II_TA_system_RNase"/>
</dbReference>
<dbReference type="Proteomes" id="UP000233293">
    <property type="component" value="Unassembled WGS sequence"/>
</dbReference>
<dbReference type="AlphaFoldDB" id="A0A2N3PLU3"/>
<keyword evidence="4" id="KW-0479">Metal-binding</keyword>
<dbReference type="OrthoDB" id="7188375at2"/>
<dbReference type="Pfam" id="PF01850">
    <property type="entry name" value="PIN"/>
    <property type="match status" value="1"/>
</dbReference>
<dbReference type="Gene3D" id="3.40.50.1010">
    <property type="entry name" value="5'-nuclease"/>
    <property type="match status" value="1"/>
</dbReference>
<dbReference type="GO" id="GO:0046872">
    <property type="term" value="F:metal ion binding"/>
    <property type="evidence" value="ECO:0007669"/>
    <property type="project" value="UniProtKB-KW"/>
</dbReference>
<dbReference type="SUPFAM" id="SSF88723">
    <property type="entry name" value="PIN domain-like"/>
    <property type="match status" value="1"/>
</dbReference>
<keyword evidence="5" id="KW-0378">Hydrolase</keyword>
<feature type="domain" description="PIN" evidence="8">
    <location>
        <begin position="7"/>
        <end position="125"/>
    </location>
</feature>
<comment type="cofactor">
    <cofactor evidence="1">
        <name>Mg(2+)</name>
        <dbReference type="ChEBI" id="CHEBI:18420"/>
    </cofactor>
</comment>
<accession>A0A2N3PLU3</accession>
<evidence type="ECO:0000256" key="1">
    <source>
        <dbReference type="ARBA" id="ARBA00001946"/>
    </source>
</evidence>
<proteinExistence type="inferred from homology"/>
<keyword evidence="10" id="KW-1185">Reference proteome</keyword>
<evidence type="ECO:0000313" key="10">
    <source>
        <dbReference type="Proteomes" id="UP000233293"/>
    </source>
</evidence>
<evidence type="ECO:0000256" key="6">
    <source>
        <dbReference type="ARBA" id="ARBA00022842"/>
    </source>
</evidence>
<dbReference type="PANTHER" id="PTHR33653">
    <property type="entry name" value="RIBONUCLEASE VAPC2"/>
    <property type="match status" value="1"/>
</dbReference>
<evidence type="ECO:0000313" key="9">
    <source>
        <dbReference type="EMBL" id="PKU21370.1"/>
    </source>
</evidence>
<protein>
    <submittedName>
        <fullName evidence="9">VapC toxin family PIN domain ribonuclease</fullName>
    </submittedName>
</protein>
<sequence length="146" mass="16240">MSGGRRYLLDTNIVSETRKVHMNDRVRAFLTEMDASSLYISVLTVGELRKGVEIKRRSDPDAAILLNGWVDGLEQSFADRIVAIDTPIARLWGELSSDRSRPVIDTLIAATALTHDMILVTRNTKDLDGIDVALHDPWGKDRPGVL</sequence>
<dbReference type="InterPro" id="IPR002716">
    <property type="entry name" value="PIN_dom"/>
</dbReference>
<dbReference type="EMBL" id="PIUM01000065">
    <property type="protein sequence ID" value="PKU21370.1"/>
    <property type="molecule type" value="Genomic_DNA"/>
</dbReference>
<name>A0A2N3PLU3_9PROT</name>
<dbReference type="PANTHER" id="PTHR33653:SF1">
    <property type="entry name" value="RIBONUCLEASE VAPC2"/>
    <property type="match status" value="1"/>
</dbReference>
<keyword evidence="3" id="KW-0540">Nuclease</keyword>
<keyword evidence="6" id="KW-0460">Magnesium</keyword>
<evidence type="ECO:0000256" key="3">
    <source>
        <dbReference type="ARBA" id="ARBA00022722"/>
    </source>
</evidence>
<dbReference type="GO" id="GO:0004518">
    <property type="term" value="F:nuclease activity"/>
    <property type="evidence" value="ECO:0007669"/>
    <property type="project" value="UniProtKB-KW"/>
</dbReference>
<dbReference type="CDD" id="cd18746">
    <property type="entry name" value="PIN_VapC4-5_FitB-like"/>
    <property type="match status" value="1"/>
</dbReference>
<comment type="caution">
    <text evidence="9">The sequence shown here is derived from an EMBL/GenBank/DDBJ whole genome shotgun (WGS) entry which is preliminary data.</text>
</comment>
<evidence type="ECO:0000256" key="2">
    <source>
        <dbReference type="ARBA" id="ARBA00022649"/>
    </source>
</evidence>
<keyword evidence="2" id="KW-1277">Toxin-antitoxin system</keyword>
<dbReference type="GO" id="GO:0016787">
    <property type="term" value="F:hydrolase activity"/>
    <property type="evidence" value="ECO:0007669"/>
    <property type="project" value="UniProtKB-KW"/>
</dbReference>
<evidence type="ECO:0000256" key="5">
    <source>
        <dbReference type="ARBA" id="ARBA00022801"/>
    </source>
</evidence>
<reference evidence="10" key="1">
    <citation type="submission" date="2017-12" db="EMBL/GenBank/DDBJ databases">
        <title>Draft genome sequence of Telmatospirillum siberiense 26-4b1T, an acidotolerant peatland alphaproteobacterium potentially involved in sulfur cycling.</title>
        <authorList>
            <person name="Hausmann B."/>
            <person name="Pjevac P."/>
            <person name="Schreck K."/>
            <person name="Herbold C.W."/>
            <person name="Daims H."/>
            <person name="Wagner M."/>
            <person name="Pester M."/>
            <person name="Loy A."/>
        </authorList>
    </citation>
    <scope>NUCLEOTIDE SEQUENCE [LARGE SCALE GENOMIC DNA]</scope>
    <source>
        <strain evidence="10">26-4b1</strain>
    </source>
</reference>
<dbReference type="InterPro" id="IPR029060">
    <property type="entry name" value="PIN-like_dom_sf"/>
</dbReference>
<comment type="similarity">
    <text evidence="7">Belongs to the PINc/VapC protein family.</text>
</comment>
<dbReference type="RefSeq" id="WP_101253791.1">
    <property type="nucleotide sequence ID" value="NZ_PIUM01000065.1"/>
</dbReference>